<accession>A0A7H8V3T5</accession>
<dbReference type="EMBL" id="CP040798">
    <property type="protein sequence ID" value="QLB51187.1"/>
    <property type="molecule type" value="Genomic_DNA"/>
</dbReference>
<protein>
    <recommendedName>
        <fullName evidence="1">Bacterial EndoU nuclease domain-containing protein</fullName>
    </recommendedName>
</protein>
<sequence>MDDLANLKHTENFTEKSNIHIFEGDLNRRGQAGGYHYDMVEGTSGNIIEGTKGPALNDAGVYEAKVEVDGIPKKANGGYSTFFPDNMSPQEVVDAINEAYSNKVLAHGNQYIGKSSNGLKIGMYIRKSDGKIISAFPME</sequence>
<gene>
    <name evidence="2" type="ORF">FDP16_06880</name>
</gene>
<organism evidence="2 3">
    <name type="scientific">Streptococcus sanguinis</name>
    <dbReference type="NCBI Taxonomy" id="1305"/>
    <lineage>
        <taxon>Bacteria</taxon>
        <taxon>Bacillati</taxon>
        <taxon>Bacillota</taxon>
        <taxon>Bacilli</taxon>
        <taxon>Lactobacillales</taxon>
        <taxon>Streptococcaceae</taxon>
        <taxon>Streptococcus</taxon>
    </lineage>
</organism>
<reference evidence="2 3" key="1">
    <citation type="submission" date="2019-06" db="EMBL/GenBank/DDBJ databases">
        <title>The organization of the Streptococcus sanguinis genomes.</title>
        <authorList>
            <person name="Wang H.Y."/>
            <person name="Chen Y.Y.M."/>
            <person name="Wu C.H."/>
        </authorList>
    </citation>
    <scope>NUCLEOTIDE SEQUENCE [LARGE SCALE GENOMIC DNA]</scope>
    <source>
        <strain evidence="2 3">CGMH058</strain>
    </source>
</reference>
<dbReference type="InterPro" id="IPR029501">
    <property type="entry name" value="EndoU_bac"/>
</dbReference>
<evidence type="ECO:0000313" key="2">
    <source>
        <dbReference type="EMBL" id="QLB51187.1"/>
    </source>
</evidence>
<proteinExistence type="predicted"/>
<evidence type="ECO:0000313" key="3">
    <source>
        <dbReference type="Proteomes" id="UP000509535"/>
    </source>
</evidence>
<name>A0A7H8V3T5_STRSA</name>
<dbReference type="AlphaFoldDB" id="A0A7H8V3T5"/>
<evidence type="ECO:0000259" key="1">
    <source>
        <dbReference type="Pfam" id="PF14436"/>
    </source>
</evidence>
<feature type="domain" description="Bacterial EndoU nuclease" evidence="1">
    <location>
        <begin position="15"/>
        <end position="138"/>
    </location>
</feature>
<dbReference type="GO" id="GO:0004519">
    <property type="term" value="F:endonuclease activity"/>
    <property type="evidence" value="ECO:0007669"/>
    <property type="project" value="InterPro"/>
</dbReference>
<dbReference type="Pfam" id="PF14436">
    <property type="entry name" value="EndoU_bacteria"/>
    <property type="match status" value="1"/>
</dbReference>
<dbReference type="Proteomes" id="UP000509535">
    <property type="component" value="Chromosome"/>
</dbReference>